<name>A0A2A9CNT4_9ACTN</name>
<dbReference type="Proteomes" id="UP000226079">
    <property type="component" value="Unassembled WGS sequence"/>
</dbReference>
<gene>
    <name evidence="1" type="ORF">ATK74_0382</name>
</gene>
<evidence type="ECO:0000313" key="2">
    <source>
        <dbReference type="Proteomes" id="UP000226079"/>
    </source>
</evidence>
<accession>A0A2A9CNT4</accession>
<protein>
    <submittedName>
        <fullName evidence="1">Uncharacterized protein</fullName>
    </submittedName>
</protein>
<comment type="caution">
    <text evidence="1">The sequence shown here is derived from an EMBL/GenBank/DDBJ whole genome shotgun (WGS) entry which is preliminary data.</text>
</comment>
<keyword evidence="2" id="KW-1185">Reference proteome</keyword>
<organism evidence="1 2">
    <name type="scientific">Propionicimonas paludicola</name>
    <dbReference type="NCBI Taxonomy" id="185243"/>
    <lineage>
        <taxon>Bacteria</taxon>
        <taxon>Bacillati</taxon>
        <taxon>Actinomycetota</taxon>
        <taxon>Actinomycetes</taxon>
        <taxon>Propionibacteriales</taxon>
        <taxon>Nocardioidaceae</taxon>
        <taxon>Propionicimonas</taxon>
    </lineage>
</organism>
<evidence type="ECO:0000313" key="1">
    <source>
        <dbReference type="EMBL" id="PFG15861.1"/>
    </source>
</evidence>
<reference evidence="1 2" key="1">
    <citation type="submission" date="2017-10" db="EMBL/GenBank/DDBJ databases">
        <title>Sequencing the genomes of 1000 actinobacteria strains.</title>
        <authorList>
            <person name="Klenk H.-P."/>
        </authorList>
    </citation>
    <scope>NUCLEOTIDE SEQUENCE [LARGE SCALE GENOMIC DNA]</scope>
    <source>
        <strain evidence="1 2">DSM 15597</strain>
    </source>
</reference>
<sequence length="138" mass="15405">MDGYTAQSKWIVFNDSMENDLYTEKGHLSCTATESKTDRFTVSVKVSGEVGNFLFAKADVEVGGEIQHEVTTGYVTTGDMTVPARTIMYCDRGTVRDKFAAHYTDTNCSSSGCAAPVRHNFTITSPVTKRWWFHSERI</sequence>
<proteinExistence type="predicted"/>
<dbReference type="AlphaFoldDB" id="A0A2A9CNT4"/>
<dbReference type="EMBL" id="PDJC01000001">
    <property type="protein sequence ID" value="PFG15861.1"/>
    <property type="molecule type" value="Genomic_DNA"/>
</dbReference>